<comment type="caution">
    <text evidence="1">The sequence shown here is derived from an EMBL/GenBank/DDBJ whole genome shotgun (WGS) entry which is preliminary data.</text>
</comment>
<evidence type="ECO:0000313" key="2">
    <source>
        <dbReference type="Proteomes" id="UP001066276"/>
    </source>
</evidence>
<dbReference type="AlphaFoldDB" id="A0AAV7QHI4"/>
<reference evidence="1" key="1">
    <citation type="journal article" date="2022" name="bioRxiv">
        <title>Sequencing and chromosome-scale assembly of the giantPleurodeles waltlgenome.</title>
        <authorList>
            <person name="Brown T."/>
            <person name="Elewa A."/>
            <person name="Iarovenko S."/>
            <person name="Subramanian E."/>
            <person name="Araus A.J."/>
            <person name="Petzold A."/>
            <person name="Susuki M."/>
            <person name="Suzuki K.-i.T."/>
            <person name="Hayashi T."/>
            <person name="Toyoda A."/>
            <person name="Oliveira C."/>
            <person name="Osipova E."/>
            <person name="Leigh N.D."/>
            <person name="Simon A."/>
            <person name="Yun M.H."/>
        </authorList>
    </citation>
    <scope>NUCLEOTIDE SEQUENCE</scope>
    <source>
        <strain evidence="1">20211129_DDA</strain>
        <tissue evidence="1">Liver</tissue>
    </source>
</reference>
<keyword evidence="2" id="KW-1185">Reference proteome</keyword>
<organism evidence="1 2">
    <name type="scientific">Pleurodeles waltl</name>
    <name type="common">Iberian ribbed newt</name>
    <dbReference type="NCBI Taxonomy" id="8319"/>
    <lineage>
        <taxon>Eukaryota</taxon>
        <taxon>Metazoa</taxon>
        <taxon>Chordata</taxon>
        <taxon>Craniata</taxon>
        <taxon>Vertebrata</taxon>
        <taxon>Euteleostomi</taxon>
        <taxon>Amphibia</taxon>
        <taxon>Batrachia</taxon>
        <taxon>Caudata</taxon>
        <taxon>Salamandroidea</taxon>
        <taxon>Salamandridae</taxon>
        <taxon>Pleurodelinae</taxon>
        <taxon>Pleurodeles</taxon>
    </lineage>
</organism>
<sequence length="105" mass="11058">MSAGLSELLANAADKLRRWALLGGSGPFPTLCSPSGVVSFSCVAPVLWAACGVLEASFKVPERSNRTARACAVGCAHLDWWSAWGSRSLKSPWLAGQRTGLRVLG</sequence>
<gene>
    <name evidence="1" type="ORF">NDU88_004976</name>
</gene>
<name>A0AAV7QHI4_PLEWA</name>
<dbReference type="Proteomes" id="UP001066276">
    <property type="component" value="Chromosome 6"/>
</dbReference>
<evidence type="ECO:0000313" key="1">
    <source>
        <dbReference type="EMBL" id="KAJ1138595.1"/>
    </source>
</evidence>
<proteinExistence type="predicted"/>
<protein>
    <submittedName>
        <fullName evidence="1">Uncharacterized protein</fullName>
    </submittedName>
</protein>
<dbReference type="EMBL" id="JANPWB010000010">
    <property type="protein sequence ID" value="KAJ1138595.1"/>
    <property type="molecule type" value="Genomic_DNA"/>
</dbReference>
<accession>A0AAV7QHI4</accession>